<gene>
    <name evidence="5" type="ORF">J2S20_001549</name>
</gene>
<keyword evidence="6" id="KW-1185">Reference proteome</keyword>
<dbReference type="InterPro" id="IPR036390">
    <property type="entry name" value="WH_DNA-bd_sf"/>
</dbReference>
<dbReference type="PROSITE" id="PS50949">
    <property type="entry name" value="HTH_GNTR"/>
    <property type="match status" value="1"/>
</dbReference>
<dbReference type="SMART" id="SM00345">
    <property type="entry name" value="HTH_GNTR"/>
    <property type="match status" value="1"/>
</dbReference>
<keyword evidence="2 5" id="KW-0238">DNA-binding</keyword>
<evidence type="ECO:0000256" key="3">
    <source>
        <dbReference type="ARBA" id="ARBA00023163"/>
    </source>
</evidence>
<name>A0AAE3VAP2_9FIRM</name>
<dbReference type="PANTHER" id="PTHR43537:SF5">
    <property type="entry name" value="UXU OPERON TRANSCRIPTIONAL REGULATOR"/>
    <property type="match status" value="1"/>
</dbReference>
<dbReference type="Pfam" id="PF00392">
    <property type="entry name" value="GntR"/>
    <property type="match status" value="1"/>
</dbReference>
<dbReference type="CDD" id="cd07377">
    <property type="entry name" value="WHTH_GntR"/>
    <property type="match status" value="1"/>
</dbReference>
<organism evidence="5 6">
    <name type="scientific">Moryella indoligenes</name>
    <dbReference type="NCBI Taxonomy" id="371674"/>
    <lineage>
        <taxon>Bacteria</taxon>
        <taxon>Bacillati</taxon>
        <taxon>Bacillota</taxon>
        <taxon>Clostridia</taxon>
        <taxon>Lachnospirales</taxon>
        <taxon>Lachnospiraceae</taxon>
        <taxon>Moryella</taxon>
    </lineage>
</organism>
<protein>
    <submittedName>
        <fullName evidence="5">DNA-binding FadR family transcriptional regulator</fullName>
    </submittedName>
</protein>
<dbReference type="Proteomes" id="UP001241537">
    <property type="component" value="Unassembled WGS sequence"/>
</dbReference>
<feature type="domain" description="HTH gntR-type" evidence="4">
    <location>
        <begin position="4"/>
        <end position="72"/>
    </location>
</feature>
<keyword evidence="3" id="KW-0804">Transcription</keyword>
<sequence>MEKQTLAERTAERLTAMIRARNYGPGDRLPTEQELMEQLTVGRNTLREALRFLVSRNMVVIRQGAGTFVSEKQGVADDPLGFGMVGDQRKLTRDLLAARVILEPQIAALAAQNAEEEDIQRLEEVLLQLETRMRRREWYAELDSAFHTAVAECTHNQVMARLIPVIADGVRSFAESVEQAEYEETLRSHRRIFEAIRTHRAVEAQAEMQYHLLFNQKRYGGL</sequence>
<dbReference type="InterPro" id="IPR036388">
    <property type="entry name" value="WH-like_DNA-bd_sf"/>
</dbReference>
<evidence type="ECO:0000256" key="2">
    <source>
        <dbReference type="ARBA" id="ARBA00023125"/>
    </source>
</evidence>
<dbReference type="Gene3D" id="1.20.120.530">
    <property type="entry name" value="GntR ligand-binding domain-like"/>
    <property type="match status" value="1"/>
</dbReference>
<dbReference type="PRINTS" id="PR00035">
    <property type="entry name" value="HTHGNTR"/>
</dbReference>
<dbReference type="PANTHER" id="PTHR43537">
    <property type="entry name" value="TRANSCRIPTIONAL REGULATOR, GNTR FAMILY"/>
    <property type="match status" value="1"/>
</dbReference>
<dbReference type="InterPro" id="IPR008920">
    <property type="entry name" value="TF_FadR/GntR_C"/>
</dbReference>
<reference evidence="5" key="1">
    <citation type="submission" date="2023-07" db="EMBL/GenBank/DDBJ databases">
        <title>Genomic Encyclopedia of Type Strains, Phase IV (KMG-IV): sequencing the most valuable type-strain genomes for metagenomic binning, comparative biology and taxonomic classification.</title>
        <authorList>
            <person name="Goeker M."/>
        </authorList>
    </citation>
    <scope>NUCLEOTIDE SEQUENCE</scope>
    <source>
        <strain evidence="5">DSM 19659</strain>
    </source>
</reference>
<dbReference type="SUPFAM" id="SSF46785">
    <property type="entry name" value="Winged helix' DNA-binding domain"/>
    <property type="match status" value="1"/>
</dbReference>
<dbReference type="EMBL" id="JAUSTO010000008">
    <property type="protein sequence ID" value="MDQ0152851.1"/>
    <property type="molecule type" value="Genomic_DNA"/>
</dbReference>
<evidence type="ECO:0000259" key="4">
    <source>
        <dbReference type="PROSITE" id="PS50949"/>
    </source>
</evidence>
<dbReference type="Pfam" id="PF07729">
    <property type="entry name" value="FCD"/>
    <property type="match status" value="1"/>
</dbReference>
<accession>A0AAE3VAP2</accession>
<dbReference type="Gene3D" id="1.10.10.10">
    <property type="entry name" value="Winged helix-like DNA-binding domain superfamily/Winged helix DNA-binding domain"/>
    <property type="match status" value="1"/>
</dbReference>
<dbReference type="InterPro" id="IPR011711">
    <property type="entry name" value="GntR_C"/>
</dbReference>
<dbReference type="SUPFAM" id="SSF48008">
    <property type="entry name" value="GntR ligand-binding domain-like"/>
    <property type="match status" value="1"/>
</dbReference>
<proteinExistence type="predicted"/>
<keyword evidence="1" id="KW-0805">Transcription regulation</keyword>
<dbReference type="AlphaFoldDB" id="A0AAE3VAP2"/>
<dbReference type="RefSeq" id="WP_307254762.1">
    <property type="nucleotide sequence ID" value="NZ_JAUSTO010000008.1"/>
</dbReference>
<dbReference type="SMART" id="SM00895">
    <property type="entry name" value="FCD"/>
    <property type="match status" value="1"/>
</dbReference>
<dbReference type="GO" id="GO:0003700">
    <property type="term" value="F:DNA-binding transcription factor activity"/>
    <property type="evidence" value="ECO:0007669"/>
    <property type="project" value="InterPro"/>
</dbReference>
<comment type="caution">
    <text evidence="5">The sequence shown here is derived from an EMBL/GenBank/DDBJ whole genome shotgun (WGS) entry which is preliminary data.</text>
</comment>
<evidence type="ECO:0000313" key="6">
    <source>
        <dbReference type="Proteomes" id="UP001241537"/>
    </source>
</evidence>
<dbReference type="GO" id="GO:0003677">
    <property type="term" value="F:DNA binding"/>
    <property type="evidence" value="ECO:0007669"/>
    <property type="project" value="UniProtKB-KW"/>
</dbReference>
<dbReference type="InterPro" id="IPR000524">
    <property type="entry name" value="Tscrpt_reg_HTH_GntR"/>
</dbReference>
<evidence type="ECO:0000256" key="1">
    <source>
        <dbReference type="ARBA" id="ARBA00023015"/>
    </source>
</evidence>
<evidence type="ECO:0000313" key="5">
    <source>
        <dbReference type="EMBL" id="MDQ0152851.1"/>
    </source>
</evidence>